<evidence type="ECO:0000256" key="6">
    <source>
        <dbReference type="ARBA" id="ARBA00022918"/>
    </source>
</evidence>
<dbReference type="OrthoDB" id="3245114at2759"/>
<keyword evidence="3" id="KW-0540">Nuclease</keyword>
<name>A0A9Q3I1D1_9BASI</name>
<comment type="caution">
    <text evidence="8">The sequence shown here is derived from an EMBL/GenBank/DDBJ whole genome shotgun (WGS) entry which is preliminary data.</text>
</comment>
<dbReference type="InterPro" id="IPR050951">
    <property type="entry name" value="Retrovirus_Pol_polyprotein"/>
</dbReference>
<dbReference type="InterPro" id="IPR041373">
    <property type="entry name" value="RT_RNaseH"/>
</dbReference>
<dbReference type="PANTHER" id="PTHR37984">
    <property type="entry name" value="PROTEIN CBG26694"/>
    <property type="match status" value="1"/>
</dbReference>
<evidence type="ECO:0000256" key="2">
    <source>
        <dbReference type="ARBA" id="ARBA00022695"/>
    </source>
</evidence>
<accession>A0A9Q3I1D1</accession>
<dbReference type="GO" id="GO:0016787">
    <property type="term" value="F:hydrolase activity"/>
    <property type="evidence" value="ECO:0007669"/>
    <property type="project" value="UniProtKB-KW"/>
</dbReference>
<feature type="domain" description="Reverse transcriptase RNase H-like" evidence="7">
    <location>
        <begin position="80"/>
        <end position="178"/>
    </location>
</feature>
<dbReference type="SUPFAM" id="SSF56672">
    <property type="entry name" value="DNA/RNA polymerases"/>
    <property type="match status" value="1"/>
</dbReference>
<keyword evidence="5" id="KW-0378">Hydrolase</keyword>
<evidence type="ECO:0000259" key="7">
    <source>
        <dbReference type="Pfam" id="PF17917"/>
    </source>
</evidence>
<dbReference type="PANTHER" id="PTHR37984:SF5">
    <property type="entry name" value="PROTEIN NYNRIN-LIKE"/>
    <property type="match status" value="1"/>
</dbReference>
<evidence type="ECO:0000256" key="1">
    <source>
        <dbReference type="ARBA" id="ARBA00022679"/>
    </source>
</evidence>
<dbReference type="AlphaFoldDB" id="A0A9Q3I1D1"/>
<reference evidence="8" key="1">
    <citation type="submission" date="2021-03" db="EMBL/GenBank/DDBJ databases">
        <title>Draft genome sequence of rust myrtle Austropuccinia psidii MF-1, a brazilian biotype.</title>
        <authorList>
            <person name="Quecine M.C."/>
            <person name="Pachon D.M.R."/>
            <person name="Bonatelli M.L."/>
            <person name="Correr F.H."/>
            <person name="Franceschini L.M."/>
            <person name="Leite T.F."/>
            <person name="Margarido G.R.A."/>
            <person name="Almeida C.A."/>
            <person name="Ferrarezi J.A."/>
            <person name="Labate C.A."/>
        </authorList>
    </citation>
    <scope>NUCLEOTIDE SEQUENCE</scope>
    <source>
        <strain evidence="8">MF-1</strain>
    </source>
</reference>
<dbReference type="InterPro" id="IPR043502">
    <property type="entry name" value="DNA/RNA_pol_sf"/>
</dbReference>
<dbReference type="Proteomes" id="UP000765509">
    <property type="component" value="Unassembled WGS sequence"/>
</dbReference>
<protein>
    <recommendedName>
        <fullName evidence="7">Reverse transcriptase RNase H-like domain-containing protein</fullName>
    </recommendedName>
</protein>
<dbReference type="GO" id="GO:0004519">
    <property type="term" value="F:endonuclease activity"/>
    <property type="evidence" value="ECO:0007669"/>
    <property type="project" value="UniProtKB-KW"/>
</dbReference>
<evidence type="ECO:0000313" key="9">
    <source>
        <dbReference type="Proteomes" id="UP000765509"/>
    </source>
</evidence>
<dbReference type="GO" id="GO:0003964">
    <property type="term" value="F:RNA-directed DNA polymerase activity"/>
    <property type="evidence" value="ECO:0007669"/>
    <property type="project" value="UniProtKB-KW"/>
</dbReference>
<evidence type="ECO:0000256" key="4">
    <source>
        <dbReference type="ARBA" id="ARBA00022759"/>
    </source>
</evidence>
<evidence type="ECO:0000256" key="5">
    <source>
        <dbReference type="ARBA" id="ARBA00022801"/>
    </source>
</evidence>
<keyword evidence="1" id="KW-0808">Transferase</keyword>
<sequence length="180" mass="20767">MMAGYGLRPEMAKKKCYGQIAIEHQKGPIGHKKYGVTIWSQLGSRLELLQHPWRWVNLCDCDNERIKYELKNAPVLILPDFQLPFKLYIDAACSQGLGAALHQGQIVDGEPREGVICYISRHMKDTEGRYGATQTECKYLVWALQRLYYHSEVTVFEVYTDCTALKSLLKMKTTIRHMLR</sequence>
<gene>
    <name evidence="8" type="ORF">O181_062234</name>
</gene>
<evidence type="ECO:0000256" key="3">
    <source>
        <dbReference type="ARBA" id="ARBA00022722"/>
    </source>
</evidence>
<keyword evidence="4" id="KW-0255">Endonuclease</keyword>
<keyword evidence="9" id="KW-1185">Reference proteome</keyword>
<dbReference type="Pfam" id="PF17917">
    <property type="entry name" value="RT_RNaseH"/>
    <property type="match status" value="1"/>
</dbReference>
<proteinExistence type="predicted"/>
<evidence type="ECO:0000313" key="8">
    <source>
        <dbReference type="EMBL" id="MBW0522519.1"/>
    </source>
</evidence>
<keyword evidence="2" id="KW-0548">Nucleotidyltransferase</keyword>
<keyword evidence="6" id="KW-0695">RNA-directed DNA polymerase</keyword>
<organism evidence="8 9">
    <name type="scientific">Austropuccinia psidii MF-1</name>
    <dbReference type="NCBI Taxonomy" id="1389203"/>
    <lineage>
        <taxon>Eukaryota</taxon>
        <taxon>Fungi</taxon>
        <taxon>Dikarya</taxon>
        <taxon>Basidiomycota</taxon>
        <taxon>Pucciniomycotina</taxon>
        <taxon>Pucciniomycetes</taxon>
        <taxon>Pucciniales</taxon>
        <taxon>Sphaerophragmiaceae</taxon>
        <taxon>Austropuccinia</taxon>
    </lineage>
</organism>
<dbReference type="EMBL" id="AVOT02029619">
    <property type="protein sequence ID" value="MBW0522519.1"/>
    <property type="molecule type" value="Genomic_DNA"/>
</dbReference>